<feature type="domain" description="DinB-like" evidence="1">
    <location>
        <begin position="8"/>
        <end position="144"/>
    </location>
</feature>
<organism evidence="2 3">
    <name type="scientific">Sphingobacterium multivorum</name>
    <dbReference type="NCBI Taxonomy" id="28454"/>
    <lineage>
        <taxon>Bacteria</taxon>
        <taxon>Pseudomonadati</taxon>
        <taxon>Bacteroidota</taxon>
        <taxon>Sphingobacteriia</taxon>
        <taxon>Sphingobacteriales</taxon>
        <taxon>Sphingobacteriaceae</taxon>
        <taxon>Sphingobacterium</taxon>
    </lineage>
</organism>
<sequence length="157" mass="18312">MESLFCAWKTSRMAYLKFFENYSLEQLNRIPDGFSNNLIWNIGHIIATQHKLIYIGSEVEGHIPEEIFNSYQSGTKPSAAVSQQEADLLRRLLLEQIEPTIRDFNNKKFVTYQQRTTGTGFRLTSITDAFEWNNFHEGLHLGYMMSIRKFIATKIPR</sequence>
<dbReference type="EMBL" id="CABWMV010000025">
    <property type="protein sequence ID" value="VXD04651.1"/>
    <property type="molecule type" value="Genomic_DNA"/>
</dbReference>
<dbReference type="InterPro" id="IPR034660">
    <property type="entry name" value="DinB/YfiT-like"/>
</dbReference>
<accession>A0A654DH92</accession>
<evidence type="ECO:0000259" key="1">
    <source>
        <dbReference type="Pfam" id="PF12867"/>
    </source>
</evidence>
<dbReference type="AlphaFoldDB" id="A0A654DH92"/>
<evidence type="ECO:0000313" key="3">
    <source>
        <dbReference type="Proteomes" id="UP000432350"/>
    </source>
</evidence>
<dbReference type="Proteomes" id="UP000432350">
    <property type="component" value="Unassembled WGS sequence"/>
</dbReference>
<evidence type="ECO:0000313" key="2">
    <source>
        <dbReference type="EMBL" id="VXD04651.1"/>
    </source>
</evidence>
<proteinExistence type="predicted"/>
<reference evidence="2 3" key="1">
    <citation type="submission" date="2019-10" db="EMBL/GenBank/DDBJ databases">
        <authorList>
            <person name="Karimi E."/>
        </authorList>
    </citation>
    <scope>NUCLEOTIDE SEQUENCE [LARGE SCALE GENOMIC DNA]</scope>
    <source>
        <strain evidence="2">Sphingobacterium sp. 8BC</strain>
    </source>
</reference>
<protein>
    <submittedName>
        <fullName evidence="2">DinB family protein</fullName>
    </submittedName>
</protein>
<name>A0A654DH92_SPHMU</name>
<dbReference type="SUPFAM" id="SSF109854">
    <property type="entry name" value="DinB/YfiT-like putative metalloenzymes"/>
    <property type="match status" value="1"/>
</dbReference>
<dbReference type="Gene3D" id="1.20.120.450">
    <property type="entry name" value="dinb family like domain"/>
    <property type="match status" value="1"/>
</dbReference>
<gene>
    <name evidence="2" type="ORF">SPHINGO8BC_60268</name>
</gene>
<dbReference type="InterPro" id="IPR024775">
    <property type="entry name" value="DinB-like"/>
</dbReference>
<dbReference type="RefSeq" id="WP_115048411.1">
    <property type="nucleotide sequence ID" value="NZ_CP068086.1"/>
</dbReference>
<dbReference type="Pfam" id="PF12867">
    <property type="entry name" value="DinB_2"/>
    <property type="match status" value="1"/>
</dbReference>